<dbReference type="GO" id="GO:0007420">
    <property type="term" value="P:brain development"/>
    <property type="evidence" value="ECO:0007669"/>
    <property type="project" value="InterPro"/>
</dbReference>
<evidence type="ECO:0000256" key="1">
    <source>
        <dbReference type="ARBA" id="ARBA00022468"/>
    </source>
</evidence>
<dbReference type="Gene3D" id="1.10.220.150">
    <property type="entry name" value="Arf GTPase activating protein"/>
    <property type="match status" value="1"/>
</dbReference>
<dbReference type="FunFam" id="1.25.40.20:FF:000013">
    <property type="entry name" value="ARF GTPase-activating protein GIT1 isoform 1"/>
    <property type="match status" value="1"/>
</dbReference>
<evidence type="ECO:0000256" key="7">
    <source>
        <dbReference type="ARBA" id="ARBA00023054"/>
    </source>
</evidence>
<dbReference type="AlphaFoldDB" id="A0A4W5LRH1"/>
<dbReference type="Pfam" id="PF12205">
    <property type="entry name" value="GIT1_C"/>
    <property type="match status" value="1"/>
</dbReference>
<dbReference type="GO" id="GO:0008270">
    <property type="term" value="F:zinc ion binding"/>
    <property type="evidence" value="ECO:0007669"/>
    <property type="project" value="UniProtKB-KW"/>
</dbReference>
<dbReference type="InterPro" id="IPR037278">
    <property type="entry name" value="ARFGAP/RecO"/>
</dbReference>
<evidence type="ECO:0000256" key="5">
    <source>
        <dbReference type="ARBA" id="ARBA00022833"/>
    </source>
</evidence>
<dbReference type="SUPFAM" id="SSF48403">
    <property type="entry name" value="Ankyrin repeat"/>
    <property type="match status" value="1"/>
</dbReference>
<accession>A0A4W5LRH1</accession>
<dbReference type="Gene3D" id="1.25.40.20">
    <property type="entry name" value="Ankyrin repeat-containing domain"/>
    <property type="match status" value="1"/>
</dbReference>
<dbReference type="PROSITE" id="PS50088">
    <property type="entry name" value="ANK_REPEAT"/>
    <property type="match status" value="1"/>
</dbReference>
<feature type="repeat" description="ANK" evidence="8">
    <location>
        <begin position="166"/>
        <end position="198"/>
    </location>
</feature>
<dbReference type="SMART" id="SM00555">
    <property type="entry name" value="GIT"/>
    <property type="match status" value="2"/>
</dbReference>
<dbReference type="InterPro" id="IPR047161">
    <property type="entry name" value="GIT-like"/>
</dbReference>
<keyword evidence="3" id="KW-0677">Repeat</keyword>
<keyword evidence="1" id="KW-0343">GTPase activation</keyword>
<dbReference type="InterPro" id="IPR002110">
    <property type="entry name" value="Ankyrin_rpt"/>
</dbReference>
<evidence type="ECO:0000256" key="6">
    <source>
        <dbReference type="ARBA" id="ARBA00023043"/>
    </source>
</evidence>
<dbReference type="PROSITE" id="PS50115">
    <property type="entry name" value="ARFGAP"/>
    <property type="match status" value="1"/>
</dbReference>
<dbReference type="InterPro" id="IPR032352">
    <property type="entry name" value="GIT1/2_CC"/>
</dbReference>
<evidence type="ECO:0000313" key="13">
    <source>
        <dbReference type="Proteomes" id="UP000314982"/>
    </source>
</evidence>
<dbReference type="InterPro" id="IPR022018">
    <property type="entry name" value="GIT1_C"/>
</dbReference>
<reference evidence="12" key="3">
    <citation type="submission" date="2025-09" db="UniProtKB">
        <authorList>
            <consortium name="Ensembl"/>
        </authorList>
    </citation>
    <scope>IDENTIFICATION</scope>
</reference>
<evidence type="ECO:0000313" key="12">
    <source>
        <dbReference type="Ensembl" id="ENSHHUP00000027715.1"/>
    </source>
</evidence>
<evidence type="ECO:0000256" key="4">
    <source>
        <dbReference type="ARBA" id="ARBA00022771"/>
    </source>
</evidence>
<dbReference type="GO" id="GO:0005096">
    <property type="term" value="F:GTPase activator activity"/>
    <property type="evidence" value="ECO:0007669"/>
    <property type="project" value="UniProtKB-KW"/>
</dbReference>
<dbReference type="PANTHER" id="PTHR46097">
    <property type="entry name" value="G PROTEIN-COUPLED RECEPTOR KINASE INTERACTING ARFGAP"/>
    <property type="match status" value="1"/>
</dbReference>
<reference evidence="13" key="1">
    <citation type="submission" date="2018-06" db="EMBL/GenBank/DDBJ databases">
        <title>Genome assembly of Danube salmon.</title>
        <authorList>
            <person name="Macqueen D.J."/>
            <person name="Gundappa M.K."/>
        </authorList>
    </citation>
    <scope>NUCLEOTIDE SEQUENCE [LARGE SCALE GENOMIC DNA]</scope>
</reference>
<evidence type="ECO:0000259" key="11">
    <source>
        <dbReference type="PROSITE" id="PS50115"/>
    </source>
</evidence>
<feature type="compositionally biased region" description="Basic and acidic residues" evidence="10">
    <location>
        <begin position="378"/>
        <end position="395"/>
    </location>
</feature>
<dbReference type="Gene3D" id="1.20.120.330">
    <property type="entry name" value="Nucleotidyltransferases domain 2"/>
    <property type="match status" value="1"/>
</dbReference>
<keyword evidence="4 9" id="KW-0863">Zinc-finger</keyword>
<evidence type="ECO:0000256" key="8">
    <source>
        <dbReference type="PROSITE-ProRule" id="PRU00023"/>
    </source>
</evidence>
<dbReference type="PRINTS" id="PR00405">
    <property type="entry name" value="REVINTRACTNG"/>
</dbReference>
<name>A0A4W5LRH1_9TELE</name>
<evidence type="ECO:0000256" key="3">
    <source>
        <dbReference type="ARBA" id="ARBA00022737"/>
    </source>
</evidence>
<feature type="compositionally biased region" description="Basic and acidic residues" evidence="10">
    <location>
        <begin position="507"/>
        <end position="517"/>
    </location>
</feature>
<keyword evidence="13" id="KW-1185">Reference proteome</keyword>
<dbReference type="GO" id="GO:0098793">
    <property type="term" value="C:presynapse"/>
    <property type="evidence" value="ECO:0007669"/>
    <property type="project" value="GOC"/>
</dbReference>
<dbReference type="Pfam" id="PF12796">
    <property type="entry name" value="Ank_2"/>
    <property type="match status" value="1"/>
</dbReference>
<dbReference type="InterPro" id="IPR001164">
    <property type="entry name" value="ArfGAP_dom"/>
</dbReference>
<feature type="region of interest" description="Disordered" evidence="10">
    <location>
        <begin position="335"/>
        <end position="404"/>
    </location>
</feature>
<dbReference type="Pfam" id="PF16559">
    <property type="entry name" value="GIT_CC"/>
    <property type="match status" value="1"/>
</dbReference>
<dbReference type="SUPFAM" id="SSF57863">
    <property type="entry name" value="ArfGap/RecO-like zinc finger"/>
    <property type="match status" value="1"/>
</dbReference>
<dbReference type="GeneTree" id="ENSGT00940000156383"/>
<dbReference type="FunFam" id="1.10.220.150:FF:000003">
    <property type="entry name" value="ARF GTPase-activating protein GIT2 isoform 1"/>
    <property type="match status" value="1"/>
</dbReference>
<organism evidence="12 13">
    <name type="scientific">Hucho hucho</name>
    <name type="common">huchen</name>
    <dbReference type="NCBI Taxonomy" id="62062"/>
    <lineage>
        <taxon>Eukaryota</taxon>
        <taxon>Metazoa</taxon>
        <taxon>Chordata</taxon>
        <taxon>Craniata</taxon>
        <taxon>Vertebrata</taxon>
        <taxon>Euteleostomi</taxon>
        <taxon>Actinopterygii</taxon>
        <taxon>Neopterygii</taxon>
        <taxon>Teleostei</taxon>
        <taxon>Protacanthopterygii</taxon>
        <taxon>Salmoniformes</taxon>
        <taxon>Salmonidae</taxon>
        <taxon>Salmoninae</taxon>
        <taxon>Hucho</taxon>
    </lineage>
</organism>
<dbReference type="InterPro" id="IPR013724">
    <property type="entry name" value="GIT_SHD"/>
</dbReference>
<keyword evidence="2" id="KW-0479">Metal-binding</keyword>
<reference evidence="12" key="2">
    <citation type="submission" date="2025-08" db="UniProtKB">
        <authorList>
            <consortium name="Ensembl"/>
        </authorList>
    </citation>
    <scope>IDENTIFICATION</scope>
</reference>
<evidence type="ECO:0000256" key="2">
    <source>
        <dbReference type="ARBA" id="ARBA00022723"/>
    </source>
</evidence>
<keyword evidence="7" id="KW-0175">Coiled coil</keyword>
<sequence length="700" mass="77978">MSKRLRSREVCADCSSQGPCWASVNRGVLICDECCSVHRGLGRHSSQVRHLTHTPWPPSQLQMVQKLYSNGANSIWEHSLLDPSSIMSGKRKANPQDRVHPHKTEFIKAKYQMLAYVHRMPCREDDSVTTKDLSKQLHSSVRTGNLETCLRLLSLGAQANFFHPEKGNSPLHVAAKACQVSQAELLAVYGADPGALDTGGKTPIDYARQAGHQELADRLVEIQYELTDRLAFYLCGRRPDHRNGQHFIIPQMLTNHQFEELAMDVYDEVDRRETDAVWLVTQNHSTLVTDTTVVPFLPVNPEYSSTRNQGRQKLARFNAHEFATLVIDILTDAKRRQRGNSCESPRGIGIGSRHGSDNQDNEDQPDYDSVASDEDPERDPASGKNGKDDRTKSSESSDLSDGPITVQEFMEVKSALTASEAKIQQLLKVNCHLSEEIRMMLFHRNKADVLNCCPLQLNSLQTEKSSLQWQAPRGSQHPPDPSGHPPGHGGRPMSMYETGSGMRQYPHRGDPPRRDDGLTIQPLPTNVSREIAPSWTVLLQSQWTGAVSSFGLLGRNSSWLGDGSTSDQGEDEIEADSTLPITEDVICKTEQITKNIQELLRAAQENKHESFVPCSERIHVAVREMATLFPKRPYSDTVRGSLRLLTSSASRLQGECQKATPHDPCPSDMQLVTQQVIQCAYDIAKAAKQLVTVTTKENSN</sequence>
<dbReference type="InterPro" id="IPR038508">
    <property type="entry name" value="ArfGAP_dom_sf"/>
</dbReference>
<dbReference type="GO" id="GO:0032012">
    <property type="term" value="P:regulation of ARF protein signal transduction"/>
    <property type="evidence" value="ECO:0007669"/>
    <property type="project" value="InterPro"/>
</dbReference>
<dbReference type="GO" id="GO:0036465">
    <property type="term" value="P:synaptic vesicle recycling"/>
    <property type="evidence" value="ECO:0007669"/>
    <property type="project" value="TreeGrafter"/>
</dbReference>
<keyword evidence="5" id="KW-0862">Zinc</keyword>
<dbReference type="Ensembl" id="ENSHHUT00000028823.1">
    <property type="protein sequence ID" value="ENSHHUP00000027715.1"/>
    <property type="gene ID" value="ENSHHUG00000017388.1"/>
</dbReference>
<evidence type="ECO:0000256" key="10">
    <source>
        <dbReference type="SAM" id="MobiDB-lite"/>
    </source>
</evidence>
<dbReference type="Pfam" id="PF08518">
    <property type="entry name" value="GIT_SHD"/>
    <property type="match status" value="2"/>
</dbReference>
<dbReference type="SMART" id="SM00105">
    <property type="entry name" value="ArfGap"/>
    <property type="match status" value="1"/>
</dbReference>
<dbReference type="InterPro" id="IPR036770">
    <property type="entry name" value="Ankyrin_rpt-contain_sf"/>
</dbReference>
<dbReference type="Gene3D" id="1.20.5.170">
    <property type="match status" value="1"/>
</dbReference>
<dbReference type="GO" id="GO:0008277">
    <property type="term" value="P:regulation of G protein-coupled receptor signaling pathway"/>
    <property type="evidence" value="ECO:0007669"/>
    <property type="project" value="TreeGrafter"/>
</dbReference>
<dbReference type="PROSITE" id="PS50297">
    <property type="entry name" value="ANK_REP_REGION"/>
    <property type="match status" value="1"/>
</dbReference>
<feature type="region of interest" description="Disordered" evidence="10">
    <location>
        <begin position="465"/>
        <end position="519"/>
    </location>
</feature>
<dbReference type="SMART" id="SM00248">
    <property type="entry name" value="ANK"/>
    <property type="match status" value="3"/>
</dbReference>
<protein>
    <submittedName>
        <fullName evidence="12">G protein-coupled receptor kinase interacting ArfGAP 2b</fullName>
    </submittedName>
</protein>
<evidence type="ECO:0000256" key="9">
    <source>
        <dbReference type="PROSITE-ProRule" id="PRU00288"/>
    </source>
</evidence>
<feature type="compositionally biased region" description="Acidic residues" evidence="10">
    <location>
        <begin position="359"/>
        <end position="377"/>
    </location>
</feature>
<dbReference type="Pfam" id="PF01412">
    <property type="entry name" value="ArfGap"/>
    <property type="match status" value="1"/>
</dbReference>
<dbReference type="Proteomes" id="UP000314982">
    <property type="component" value="Unassembled WGS sequence"/>
</dbReference>
<keyword evidence="6 8" id="KW-0040">ANK repeat</keyword>
<dbReference type="PANTHER" id="PTHR46097:SF2">
    <property type="entry name" value="G PROTEIN-COUPLED RECEPTOR KINASE INTERACTING ARFGAP 2 ISOFORM X1"/>
    <property type="match status" value="1"/>
</dbReference>
<dbReference type="GO" id="GO:0031267">
    <property type="term" value="F:small GTPase binding"/>
    <property type="evidence" value="ECO:0007669"/>
    <property type="project" value="TreeGrafter"/>
</dbReference>
<proteinExistence type="predicted"/>
<feature type="domain" description="Arf-GAP" evidence="11">
    <location>
        <begin position="1"/>
        <end position="124"/>
    </location>
</feature>